<proteinExistence type="predicted"/>
<dbReference type="AlphaFoldDB" id="A0A0N0ZRK1"/>
<sequence length="92" mass="9574">MTLALLLLALGTFLLRFLPWRGEKSLKAGQAGPALVVALFLVSAFSPPPSSEWVRAALALLCTYLGLRLTGNLGVAVFLGAGLYGLLGALGF</sequence>
<name>A0A0N0ZRK1_THESC</name>
<gene>
    <name evidence="2" type="ORF">AN926_09910</name>
</gene>
<reference evidence="2 3" key="1">
    <citation type="submission" date="2015-09" db="EMBL/GenBank/DDBJ databases">
        <title>Draft genome sequence of Thermus scotoductus strain K1 isolated from a geothermal spring in Nagorno-Karabakh, Armenia.</title>
        <authorList>
            <person name="Saghatelyan A."/>
            <person name="Poghosyan L."/>
            <person name="Panosyan H."/>
            <person name="Birkeland N.-K."/>
        </authorList>
    </citation>
    <scope>NUCLEOTIDE SEQUENCE [LARGE SCALE GENOMIC DNA]</scope>
    <source>
        <strain evidence="2 3">K1</strain>
    </source>
</reference>
<evidence type="ECO:0000256" key="1">
    <source>
        <dbReference type="SAM" id="Phobius"/>
    </source>
</evidence>
<comment type="caution">
    <text evidence="2">The sequence shown here is derived from an EMBL/GenBank/DDBJ whole genome shotgun (WGS) entry which is preliminary data.</text>
</comment>
<evidence type="ECO:0000313" key="3">
    <source>
        <dbReference type="Proteomes" id="UP000053099"/>
    </source>
</evidence>
<protein>
    <submittedName>
        <fullName evidence="2">Branched-chain amino acid transport</fullName>
    </submittedName>
</protein>
<organism evidence="2 3">
    <name type="scientific">Thermus scotoductus</name>
    <dbReference type="NCBI Taxonomy" id="37636"/>
    <lineage>
        <taxon>Bacteria</taxon>
        <taxon>Thermotogati</taxon>
        <taxon>Deinococcota</taxon>
        <taxon>Deinococci</taxon>
        <taxon>Thermales</taxon>
        <taxon>Thermaceae</taxon>
        <taxon>Thermus</taxon>
    </lineage>
</organism>
<evidence type="ECO:0000313" key="2">
    <source>
        <dbReference type="EMBL" id="KPD26870.1"/>
    </source>
</evidence>
<dbReference type="Proteomes" id="UP000053099">
    <property type="component" value="Unassembled WGS sequence"/>
</dbReference>
<keyword evidence="1" id="KW-0812">Transmembrane</keyword>
<keyword evidence="1" id="KW-0472">Membrane</keyword>
<dbReference type="PATRIC" id="fig|37636.3.peg.1246"/>
<dbReference type="EMBL" id="LJJR01000035">
    <property type="protein sequence ID" value="KPD26870.1"/>
    <property type="molecule type" value="Genomic_DNA"/>
</dbReference>
<feature type="transmembrane region" description="Helical" evidence="1">
    <location>
        <begin position="58"/>
        <end position="87"/>
    </location>
</feature>
<accession>A0A0N0ZRK1</accession>
<keyword evidence="1" id="KW-1133">Transmembrane helix</keyword>